<gene>
    <name evidence="2" type="ORF">COU86_01735</name>
</gene>
<evidence type="ECO:0000256" key="1">
    <source>
        <dbReference type="SAM" id="Phobius"/>
    </source>
</evidence>
<feature type="transmembrane region" description="Helical" evidence="1">
    <location>
        <begin position="75"/>
        <end position="104"/>
    </location>
</feature>
<comment type="caution">
    <text evidence="2">The sequence shown here is derived from an EMBL/GenBank/DDBJ whole genome shotgun (WGS) entry which is preliminary data.</text>
</comment>
<reference evidence="3" key="1">
    <citation type="submission" date="2017-09" db="EMBL/GenBank/DDBJ databases">
        <title>Depth-based differentiation of microbial function through sediment-hosted aquifers and enrichment of novel symbionts in the deep terrestrial subsurface.</title>
        <authorList>
            <person name="Probst A.J."/>
            <person name="Ladd B."/>
            <person name="Jarett J.K."/>
            <person name="Geller-Mcgrath D.E."/>
            <person name="Sieber C.M.K."/>
            <person name="Emerson J.B."/>
            <person name="Anantharaman K."/>
            <person name="Thomas B.C."/>
            <person name="Malmstrom R."/>
            <person name="Stieglmeier M."/>
            <person name="Klingl A."/>
            <person name="Woyke T."/>
            <person name="Ryan C.M."/>
            <person name="Banfield J.F."/>
        </authorList>
    </citation>
    <scope>NUCLEOTIDE SEQUENCE [LARGE SCALE GENOMIC DNA]</scope>
</reference>
<feature type="transmembrane region" description="Helical" evidence="1">
    <location>
        <begin position="43"/>
        <end position="63"/>
    </location>
</feature>
<dbReference type="Proteomes" id="UP000231434">
    <property type="component" value="Unassembled WGS sequence"/>
</dbReference>
<evidence type="ECO:0000313" key="3">
    <source>
        <dbReference type="Proteomes" id="UP000231434"/>
    </source>
</evidence>
<keyword evidence="1" id="KW-0472">Membrane</keyword>
<sequence>MNTVSIIKKIAIIILCLFLAGLVAAFFQGFLGNIGGNITLIGFGKLSFDPLITIAYIMVNYFISLFYQPAPKTQYYLFLLTIFLSFTKEFIQGSVILIFFYFFLRKFKII</sequence>
<organism evidence="2 3">
    <name type="scientific">Candidatus Roizmanbacteria bacterium CG10_big_fil_rev_8_21_14_0_10_36_26</name>
    <dbReference type="NCBI Taxonomy" id="1974851"/>
    <lineage>
        <taxon>Bacteria</taxon>
        <taxon>Candidatus Roizmaniibacteriota</taxon>
    </lineage>
</organism>
<keyword evidence="1" id="KW-0812">Transmembrane</keyword>
<accession>A0A2M8KLY7</accession>
<keyword evidence="1" id="KW-1133">Transmembrane helix</keyword>
<name>A0A2M8KLY7_9BACT</name>
<protein>
    <submittedName>
        <fullName evidence="2">Uncharacterized protein</fullName>
    </submittedName>
</protein>
<feature type="transmembrane region" description="Helical" evidence="1">
    <location>
        <begin position="6"/>
        <end position="31"/>
    </location>
</feature>
<dbReference type="AlphaFoldDB" id="A0A2M8KLY7"/>
<proteinExistence type="predicted"/>
<dbReference type="EMBL" id="PFEB01000024">
    <property type="protein sequence ID" value="PJE60932.1"/>
    <property type="molecule type" value="Genomic_DNA"/>
</dbReference>
<evidence type="ECO:0000313" key="2">
    <source>
        <dbReference type="EMBL" id="PJE60932.1"/>
    </source>
</evidence>